<feature type="binding site" evidence="6">
    <location>
        <position position="305"/>
    </location>
    <ligand>
        <name>Zn(2+)</name>
        <dbReference type="ChEBI" id="CHEBI:29105"/>
        <label>1</label>
    </ligand>
</feature>
<comment type="caution">
    <text evidence="8">The sequence shown here is derived from an EMBL/GenBank/DDBJ whole genome shotgun (WGS) entry which is preliminary data.</text>
</comment>
<reference evidence="8" key="1">
    <citation type="submission" date="2021-11" db="EMBL/GenBank/DDBJ databases">
        <title>Description of a new species Pelosinus isolated from the bottom sediments of Lake Baikal.</title>
        <authorList>
            <person name="Zakharyuk A."/>
        </authorList>
    </citation>
    <scope>NUCLEOTIDE SEQUENCE</scope>
    <source>
        <strain evidence="8">Bkl1</strain>
    </source>
</reference>
<evidence type="ECO:0000256" key="2">
    <source>
        <dbReference type="ARBA" id="ARBA00010286"/>
    </source>
</evidence>
<comment type="similarity">
    <text evidence="2 6">Belongs to the metallo-dependent hydrolases superfamily. DHOase family. Class I DHOase subfamily.</text>
</comment>
<dbReference type="InterPro" id="IPR002195">
    <property type="entry name" value="Dihydroorotase_CS"/>
</dbReference>
<feature type="binding site" evidence="6">
    <location>
        <begin position="323"/>
        <end position="324"/>
    </location>
    <ligand>
        <name>substrate</name>
    </ligand>
</feature>
<dbReference type="SUPFAM" id="SSF51338">
    <property type="entry name" value="Composite domain of metallo-dependent hydrolases"/>
    <property type="match status" value="1"/>
</dbReference>
<protein>
    <recommendedName>
        <fullName evidence="6">Dihydroorotase</fullName>
        <shortName evidence="6">DHOase</shortName>
        <ecNumber evidence="6">3.5.2.3</ecNumber>
    </recommendedName>
</protein>
<evidence type="ECO:0000256" key="5">
    <source>
        <dbReference type="ARBA" id="ARBA00022975"/>
    </source>
</evidence>
<keyword evidence="5 6" id="KW-0665">Pyrimidine biosynthesis</keyword>
<feature type="domain" description="Dihydroorotase catalytic" evidence="7">
    <location>
        <begin position="50"/>
        <end position="236"/>
    </location>
</feature>
<evidence type="ECO:0000256" key="4">
    <source>
        <dbReference type="ARBA" id="ARBA00022801"/>
    </source>
</evidence>
<feature type="binding site" evidence="6">
    <location>
        <position position="179"/>
    </location>
    <ligand>
        <name>Zn(2+)</name>
        <dbReference type="ChEBI" id="CHEBI:29105"/>
        <label>2</label>
    </ligand>
</feature>
<dbReference type="Gene3D" id="3.20.20.140">
    <property type="entry name" value="Metal-dependent hydrolases"/>
    <property type="match status" value="1"/>
</dbReference>
<feature type="binding site" evidence="6">
    <location>
        <position position="152"/>
    </location>
    <ligand>
        <name>Zn(2+)</name>
        <dbReference type="ChEBI" id="CHEBI:29105"/>
        <label>2</label>
    </ligand>
</feature>
<evidence type="ECO:0000256" key="3">
    <source>
        <dbReference type="ARBA" id="ARBA00022723"/>
    </source>
</evidence>
<feature type="binding site" evidence="6">
    <location>
        <position position="94"/>
    </location>
    <ligand>
        <name>substrate</name>
    </ligand>
</feature>
<name>A0ABS8HP13_9FIRM</name>
<gene>
    <name evidence="6" type="primary">pyrC</name>
    <name evidence="8" type="ORF">LMF89_05820</name>
</gene>
<evidence type="ECO:0000313" key="9">
    <source>
        <dbReference type="Proteomes" id="UP001165492"/>
    </source>
</evidence>
<dbReference type="Gene3D" id="2.30.40.10">
    <property type="entry name" value="Urease, subunit C, domain 1"/>
    <property type="match status" value="1"/>
</dbReference>
<evidence type="ECO:0000256" key="6">
    <source>
        <dbReference type="HAMAP-Rule" id="MF_00220"/>
    </source>
</evidence>
<feature type="binding site" evidence="6">
    <location>
        <position position="278"/>
    </location>
    <ligand>
        <name>substrate</name>
    </ligand>
</feature>
<dbReference type="InterPro" id="IPR050138">
    <property type="entry name" value="DHOase/Allantoinase_Hydrolase"/>
</dbReference>
<sequence>MKLLLKGGTIIDPTQNYNQVADLLIENGLVSQIGENLSTTGVEVFDAQGLVIAPGFVDMHVHLREPGLEAKEDIASGTKAAAAGGFTTIACMPNTKPVVDQAIIVSGILHRAQLEGVVNVKVIGALSKGQQGKELAEIGDMILSGAVAISDDGSSLDNNRLFKIGLEYTSMFGCPVISHAEDESLVDEGVMHEGAISAMLGMKGRPSVAEDIAVARDIMLAQYTDSRLHIAHVSSKGAVELIRQAKKRGVKVTAEATPHHLTLTDEAVKTFNTAAKVNPPLRSADHVAALLEGLKDGTLDAIATDHAPHAFEEKDIEFRQAPPGFAGLETAVGVILTDLYHTGKFTLVEIVEKMSTAPASILNIDAGSLKAGAPADIAIIDTELEWTVDSSAFYTKGKHTPFDKKILKGKAVATIVSGKFVMRKGKVCI</sequence>
<comment type="catalytic activity">
    <reaction evidence="6">
        <text>(S)-dihydroorotate + H2O = N-carbamoyl-L-aspartate + H(+)</text>
        <dbReference type="Rhea" id="RHEA:24296"/>
        <dbReference type="ChEBI" id="CHEBI:15377"/>
        <dbReference type="ChEBI" id="CHEBI:15378"/>
        <dbReference type="ChEBI" id="CHEBI:30864"/>
        <dbReference type="ChEBI" id="CHEBI:32814"/>
        <dbReference type="EC" id="3.5.2.3"/>
    </reaction>
</comment>
<keyword evidence="6" id="KW-0862">Zinc</keyword>
<dbReference type="EMBL" id="JAJHJB010000005">
    <property type="protein sequence ID" value="MCC5464884.1"/>
    <property type="molecule type" value="Genomic_DNA"/>
</dbReference>
<organism evidence="8 9">
    <name type="scientific">Pelosinus baikalensis</name>
    <dbReference type="NCBI Taxonomy" id="2892015"/>
    <lineage>
        <taxon>Bacteria</taxon>
        <taxon>Bacillati</taxon>
        <taxon>Bacillota</taxon>
        <taxon>Negativicutes</taxon>
        <taxon>Selenomonadales</taxon>
        <taxon>Sporomusaceae</taxon>
        <taxon>Pelosinus</taxon>
    </lineage>
</organism>
<keyword evidence="3 6" id="KW-0479">Metal-binding</keyword>
<dbReference type="PANTHER" id="PTHR43668:SF2">
    <property type="entry name" value="ALLANTOINASE"/>
    <property type="match status" value="1"/>
</dbReference>
<feature type="binding site" evidence="6">
    <location>
        <position position="309"/>
    </location>
    <ligand>
        <name>substrate</name>
    </ligand>
</feature>
<proteinExistence type="inferred from homology"/>
<dbReference type="Proteomes" id="UP001165492">
    <property type="component" value="Unassembled WGS sequence"/>
</dbReference>
<keyword evidence="4 6" id="KW-0378">Hydrolase</keyword>
<dbReference type="InterPro" id="IPR024403">
    <property type="entry name" value="DHOase_cat"/>
</dbReference>
<dbReference type="InterPro" id="IPR011059">
    <property type="entry name" value="Metal-dep_hydrolase_composite"/>
</dbReference>
<dbReference type="EC" id="3.5.2.3" evidence="6"/>
<feature type="binding site" evidence="6">
    <location>
        <position position="62"/>
    </location>
    <ligand>
        <name>Zn(2+)</name>
        <dbReference type="ChEBI" id="CHEBI:29105"/>
        <label>1</label>
    </ligand>
</feature>
<feature type="binding site" evidence="6">
    <location>
        <begin position="62"/>
        <end position="64"/>
    </location>
    <ligand>
        <name>substrate</name>
    </ligand>
</feature>
<dbReference type="PROSITE" id="PS00483">
    <property type="entry name" value="DIHYDROOROTASE_2"/>
    <property type="match status" value="1"/>
</dbReference>
<dbReference type="SUPFAM" id="SSF51556">
    <property type="entry name" value="Metallo-dependent hydrolases"/>
    <property type="match status" value="1"/>
</dbReference>
<comment type="cofactor">
    <cofactor evidence="6">
        <name>Zn(2+)</name>
        <dbReference type="ChEBI" id="CHEBI:29105"/>
    </cofactor>
    <text evidence="6">Binds 2 Zn(2+) ions per subunit.</text>
</comment>
<feature type="active site" evidence="6">
    <location>
        <position position="305"/>
    </location>
</feature>
<feature type="binding site" evidence="6">
    <location>
        <position position="232"/>
    </location>
    <ligand>
        <name>Zn(2+)</name>
        <dbReference type="ChEBI" id="CHEBI:29105"/>
        <label>2</label>
    </ligand>
</feature>
<comment type="function">
    <text evidence="1 6">Catalyzes the reversible cyclization of carbamoyl aspartate to dihydroorotate.</text>
</comment>
<evidence type="ECO:0000256" key="1">
    <source>
        <dbReference type="ARBA" id="ARBA00002368"/>
    </source>
</evidence>
<feature type="binding site" evidence="6">
    <location>
        <position position="60"/>
    </location>
    <ligand>
        <name>Zn(2+)</name>
        <dbReference type="ChEBI" id="CHEBI:29105"/>
        <label>1</label>
    </ligand>
</feature>
<dbReference type="CDD" id="cd01317">
    <property type="entry name" value="DHOase_IIa"/>
    <property type="match status" value="1"/>
</dbReference>
<accession>A0ABS8HP13</accession>
<evidence type="ECO:0000259" key="7">
    <source>
        <dbReference type="Pfam" id="PF12890"/>
    </source>
</evidence>
<dbReference type="HAMAP" id="MF_00220_B">
    <property type="entry name" value="PyrC_classI_B"/>
    <property type="match status" value="1"/>
</dbReference>
<dbReference type="NCBIfam" id="TIGR00857">
    <property type="entry name" value="pyrC_multi"/>
    <property type="match status" value="1"/>
</dbReference>
<dbReference type="InterPro" id="IPR032466">
    <property type="entry name" value="Metal_Hydrolase"/>
</dbReference>
<dbReference type="PANTHER" id="PTHR43668">
    <property type="entry name" value="ALLANTOINASE"/>
    <property type="match status" value="1"/>
</dbReference>
<evidence type="ECO:0000313" key="8">
    <source>
        <dbReference type="EMBL" id="MCC5464884.1"/>
    </source>
</evidence>
<dbReference type="RefSeq" id="WP_229534285.1">
    <property type="nucleotide sequence ID" value="NZ_JAJHJB010000005.1"/>
</dbReference>
<dbReference type="Pfam" id="PF12890">
    <property type="entry name" value="DHOase"/>
    <property type="match status" value="1"/>
</dbReference>
<dbReference type="InterPro" id="IPR004722">
    <property type="entry name" value="DHOase"/>
</dbReference>
<feature type="binding site" evidence="6">
    <location>
        <position position="152"/>
    </location>
    <ligand>
        <name>Zn(2+)</name>
        <dbReference type="ChEBI" id="CHEBI:29105"/>
        <label>1</label>
    </ligand>
</feature>
<keyword evidence="9" id="KW-1185">Reference proteome</keyword>
<dbReference type="PROSITE" id="PS00482">
    <property type="entry name" value="DIHYDROOROTASE_1"/>
    <property type="match status" value="1"/>
</dbReference>
<comment type="pathway">
    <text evidence="6">Pyrimidine metabolism; UMP biosynthesis via de novo pathway; (S)-dihydroorotate from bicarbonate: step 3/3.</text>
</comment>